<dbReference type="Proteomes" id="UP000275408">
    <property type="component" value="Unassembled WGS sequence"/>
</dbReference>
<dbReference type="EMBL" id="RCHS01000787">
    <property type="protein sequence ID" value="RMX56887.1"/>
    <property type="molecule type" value="Genomic_DNA"/>
</dbReference>
<protein>
    <submittedName>
        <fullName evidence="1">Uncharacterized protein</fullName>
    </submittedName>
</protein>
<evidence type="ECO:0000313" key="2">
    <source>
        <dbReference type="Proteomes" id="UP000275408"/>
    </source>
</evidence>
<name>A0A3M6UTI5_POCDA</name>
<sequence>MIKLRKETLAGKKGRGKLSSQRKLIMEKELTLLQELLMKDKSDIPSSLKNLDDGNLIFSRVEMIPFLRSVDNEVREFATDSNLRKYPPKFLTMYPNAVLNNENLEVDFRLLVASLVNFENDSGMEIVDVLFSSLGLKTCKHS</sequence>
<accession>A0A3M6UTI5</accession>
<dbReference type="AlphaFoldDB" id="A0A3M6UTI5"/>
<proteinExistence type="predicted"/>
<reference evidence="1 2" key="1">
    <citation type="journal article" date="2018" name="Sci. Rep.">
        <title>Comparative analysis of the Pocillopora damicornis genome highlights role of immune system in coral evolution.</title>
        <authorList>
            <person name="Cunning R."/>
            <person name="Bay R.A."/>
            <person name="Gillette P."/>
            <person name="Baker A.C."/>
            <person name="Traylor-Knowles N."/>
        </authorList>
    </citation>
    <scope>NUCLEOTIDE SEQUENCE [LARGE SCALE GENOMIC DNA]</scope>
    <source>
        <strain evidence="1">RSMAS</strain>
        <tissue evidence="1">Whole animal</tissue>
    </source>
</reference>
<evidence type="ECO:0000313" key="1">
    <source>
        <dbReference type="EMBL" id="RMX56887.1"/>
    </source>
</evidence>
<organism evidence="1 2">
    <name type="scientific">Pocillopora damicornis</name>
    <name type="common">Cauliflower coral</name>
    <name type="synonym">Millepora damicornis</name>
    <dbReference type="NCBI Taxonomy" id="46731"/>
    <lineage>
        <taxon>Eukaryota</taxon>
        <taxon>Metazoa</taxon>
        <taxon>Cnidaria</taxon>
        <taxon>Anthozoa</taxon>
        <taxon>Hexacorallia</taxon>
        <taxon>Scleractinia</taxon>
        <taxon>Astrocoeniina</taxon>
        <taxon>Pocilloporidae</taxon>
        <taxon>Pocillopora</taxon>
    </lineage>
</organism>
<keyword evidence="2" id="KW-1185">Reference proteome</keyword>
<comment type="caution">
    <text evidence="1">The sequence shown here is derived from an EMBL/GenBank/DDBJ whole genome shotgun (WGS) entry which is preliminary data.</text>
</comment>
<gene>
    <name evidence="1" type="ORF">pdam_00023334</name>
</gene>